<dbReference type="Gene3D" id="1.10.510.10">
    <property type="entry name" value="Transferase(Phosphotransferase) domain 1"/>
    <property type="match status" value="1"/>
</dbReference>
<feature type="domain" description="Protein kinase" evidence="10">
    <location>
        <begin position="293"/>
        <end position="555"/>
    </location>
</feature>
<dbReference type="GO" id="GO:0005524">
    <property type="term" value="F:ATP binding"/>
    <property type="evidence" value="ECO:0007669"/>
    <property type="project" value="InterPro"/>
</dbReference>
<organism evidence="11 12">
    <name type="scientific">Dioscorea zingiberensis</name>
    <dbReference type="NCBI Taxonomy" id="325984"/>
    <lineage>
        <taxon>Eukaryota</taxon>
        <taxon>Viridiplantae</taxon>
        <taxon>Streptophyta</taxon>
        <taxon>Embryophyta</taxon>
        <taxon>Tracheophyta</taxon>
        <taxon>Spermatophyta</taxon>
        <taxon>Magnoliopsida</taxon>
        <taxon>Liliopsida</taxon>
        <taxon>Dioscoreales</taxon>
        <taxon>Dioscoreaceae</taxon>
        <taxon>Dioscorea</taxon>
    </lineage>
</organism>
<comment type="subcellular location">
    <subcellularLocation>
        <location evidence="1">Membrane</location>
    </subcellularLocation>
</comment>
<dbReference type="PROSITE" id="PS51257">
    <property type="entry name" value="PROKAR_LIPOPROTEIN"/>
    <property type="match status" value="1"/>
</dbReference>
<dbReference type="PROSITE" id="PS51450">
    <property type="entry name" value="LRR"/>
    <property type="match status" value="1"/>
</dbReference>
<gene>
    <name evidence="11" type="ORF">J5N97_008367</name>
</gene>
<dbReference type="OrthoDB" id="5966500at2759"/>
<reference evidence="11" key="1">
    <citation type="submission" date="2021-03" db="EMBL/GenBank/DDBJ databases">
        <authorList>
            <person name="Li Z."/>
            <person name="Yang C."/>
        </authorList>
    </citation>
    <scope>NUCLEOTIDE SEQUENCE</scope>
    <source>
        <strain evidence="11">Dzin_1.0</strain>
        <tissue evidence="11">Leaf</tissue>
    </source>
</reference>
<dbReference type="Proteomes" id="UP001085076">
    <property type="component" value="Miscellaneous, Linkage group lg02"/>
</dbReference>
<keyword evidence="12" id="KW-1185">Reference proteome</keyword>
<evidence type="ECO:0000256" key="1">
    <source>
        <dbReference type="ARBA" id="ARBA00004370"/>
    </source>
</evidence>
<evidence type="ECO:0000313" key="12">
    <source>
        <dbReference type="Proteomes" id="UP001085076"/>
    </source>
</evidence>
<evidence type="ECO:0000256" key="6">
    <source>
        <dbReference type="ARBA" id="ARBA00022989"/>
    </source>
</evidence>
<evidence type="ECO:0000256" key="2">
    <source>
        <dbReference type="ARBA" id="ARBA00022614"/>
    </source>
</evidence>
<dbReference type="FunFam" id="3.80.10.10:FF:000400">
    <property type="entry name" value="Nuclear pore complex protein NUP107"/>
    <property type="match status" value="1"/>
</dbReference>
<keyword evidence="2" id="KW-0433">Leucine-rich repeat</keyword>
<protein>
    <recommendedName>
        <fullName evidence="10">Protein kinase domain-containing protein</fullName>
    </recommendedName>
</protein>
<dbReference type="EMBL" id="JAGGNH010000002">
    <property type="protein sequence ID" value="KAJ0980112.1"/>
    <property type="molecule type" value="Genomic_DNA"/>
</dbReference>
<feature type="transmembrane region" description="Helical" evidence="9">
    <location>
        <begin position="7"/>
        <end position="26"/>
    </location>
</feature>
<feature type="transmembrane region" description="Helical" evidence="9">
    <location>
        <begin position="216"/>
        <end position="235"/>
    </location>
</feature>
<dbReference type="Gene3D" id="3.80.10.10">
    <property type="entry name" value="Ribonuclease Inhibitor"/>
    <property type="match status" value="1"/>
</dbReference>
<keyword evidence="4" id="KW-0732">Signal</keyword>
<dbReference type="AlphaFoldDB" id="A0A9D5CWT6"/>
<keyword evidence="3 9" id="KW-0812">Transmembrane</keyword>
<dbReference type="Pfam" id="PF00069">
    <property type="entry name" value="Pkinase"/>
    <property type="match status" value="1"/>
</dbReference>
<feature type="compositionally biased region" description="Low complexity" evidence="8">
    <location>
        <begin position="558"/>
        <end position="577"/>
    </location>
</feature>
<reference evidence="11" key="2">
    <citation type="journal article" date="2022" name="Hortic Res">
        <title>The genome of Dioscorea zingiberensis sheds light on the biosynthesis, origin and evolution of the medicinally important diosgenin saponins.</title>
        <authorList>
            <person name="Li Y."/>
            <person name="Tan C."/>
            <person name="Li Z."/>
            <person name="Guo J."/>
            <person name="Li S."/>
            <person name="Chen X."/>
            <person name="Wang C."/>
            <person name="Dai X."/>
            <person name="Yang H."/>
            <person name="Song W."/>
            <person name="Hou L."/>
            <person name="Xu J."/>
            <person name="Tong Z."/>
            <person name="Xu A."/>
            <person name="Yuan X."/>
            <person name="Wang W."/>
            <person name="Yang Q."/>
            <person name="Chen L."/>
            <person name="Sun Z."/>
            <person name="Wang K."/>
            <person name="Pan B."/>
            <person name="Chen J."/>
            <person name="Bao Y."/>
            <person name="Liu F."/>
            <person name="Qi X."/>
            <person name="Gang D.R."/>
            <person name="Wen J."/>
            <person name="Li J."/>
        </authorList>
    </citation>
    <scope>NUCLEOTIDE SEQUENCE</scope>
    <source>
        <strain evidence="11">Dzin_1.0</strain>
    </source>
</reference>
<dbReference type="InterPro" id="IPR046959">
    <property type="entry name" value="PRK1-6/SRF4-like"/>
</dbReference>
<dbReference type="InterPro" id="IPR011009">
    <property type="entry name" value="Kinase-like_dom_sf"/>
</dbReference>
<accession>A0A9D5CWT6</accession>
<comment type="caution">
    <text evidence="11">The sequence shown here is derived from an EMBL/GenBank/DDBJ whole genome shotgun (WGS) entry which is preliminary data.</text>
</comment>
<dbReference type="GO" id="GO:0004672">
    <property type="term" value="F:protein kinase activity"/>
    <property type="evidence" value="ECO:0007669"/>
    <property type="project" value="InterPro"/>
</dbReference>
<dbReference type="PANTHER" id="PTHR48007">
    <property type="entry name" value="LEUCINE-RICH REPEAT RECEPTOR-LIKE PROTEIN KINASE PXC1"/>
    <property type="match status" value="1"/>
</dbReference>
<feature type="region of interest" description="Disordered" evidence="8">
    <location>
        <begin position="558"/>
        <end position="589"/>
    </location>
</feature>
<keyword evidence="6 9" id="KW-1133">Transmembrane helix</keyword>
<evidence type="ECO:0000313" key="11">
    <source>
        <dbReference type="EMBL" id="KAJ0980112.1"/>
    </source>
</evidence>
<evidence type="ECO:0000256" key="5">
    <source>
        <dbReference type="ARBA" id="ARBA00022737"/>
    </source>
</evidence>
<dbReference type="InterPro" id="IPR000719">
    <property type="entry name" value="Prot_kinase_dom"/>
</dbReference>
<sequence>MVQHQRGLHLGYLCPLWIILIVHFIGACKGTALSESKFLIHFLRAIDPDNLLKTNLDGSLTDSCTWPGIKCDAHFLNIREIKLDDLDLRGTIDAYSVCKLSSLQVLSLTNNQITGVIPELISNCQSLTYLNLSYNMLHGAIPVSMGRLKNLRSLDISNNNLIGPIPHFEQDIEFVYPKSRESRTARSNTYVMKDVSSNKSAGVTPAKPPVPADKEWPITLLVLVTVFSFVVFVIHKRCSRVIQRKENMHYDKHCLARNIATARKDDPEKGAEHTDLIFFCRTCERFNRADLLQSEANLQGHNIYSSLYRVRLKDDAIFAVKRLRNLKTSQDNFQHKITWVGNLKHPNLLPLVAYHFSEDEKLLIYRYEKNGSLFSVLSNYAEGKTDFPWRQRLGIMRGVARGLDYIARESCNESALHGNLKPSNILLSESEEPLISEYGIWGLLDQKKSFLYSTNGYRAPERKLTREADIFSFGIILLELLTGKVVEKSGVNLPKWVKSMVREEWTGEVFDKEVNRFGKQWAFPLLNVALKCVSLLPEHRPHISEVLEKIEHVVNSQEDSSFSSPSSVESNQQDSSVIHSIIPEDEENC</sequence>
<evidence type="ECO:0000256" key="9">
    <source>
        <dbReference type="SAM" id="Phobius"/>
    </source>
</evidence>
<proteinExistence type="predicted"/>
<dbReference type="SUPFAM" id="SSF52058">
    <property type="entry name" value="L domain-like"/>
    <property type="match status" value="1"/>
</dbReference>
<dbReference type="InterPro" id="IPR032675">
    <property type="entry name" value="LRR_dom_sf"/>
</dbReference>
<dbReference type="SUPFAM" id="SSF56112">
    <property type="entry name" value="Protein kinase-like (PK-like)"/>
    <property type="match status" value="1"/>
</dbReference>
<name>A0A9D5CWT6_9LILI</name>
<dbReference type="GO" id="GO:0016020">
    <property type="term" value="C:membrane"/>
    <property type="evidence" value="ECO:0007669"/>
    <property type="project" value="UniProtKB-SubCell"/>
</dbReference>
<dbReference type="PANTHER" id="PTHR48007:SF77">
    <property type="entry name" value="PROTEIN KINASE DOMAIN-CONTAINING PROTEIN"/>
    <property type="match status" value="1"/>
</dbReference>
<dbReference type="Gene3D" id="3.30.200.20">
    <property type="entry name" value="Phosphorylase Kinase, domain 1"/>
    <property type="match status" value="1"/>
</dbReference>
<keyword evidence="7 9" id="KW-0472">Membrane</keyword>
<evidence type="ECO:0000256" key="8">
    <source>
        <dbReference type="SAM" id="MobiDB-lite"/>
    </source>
</evidence>
<dbReference type="InterPro" id="IPR001611">
    <property type="entry name" value="Leu-rich_rpt"/>
</dbReference>
<dbReference type="Pfam" id="PF13855">
    <property type="entry name" value="LRR_8"/>
    <property type="match status" value="1"/>
</dbReference>
<dbReference type="PROSITE" id="PS50011">
    <property type="entry name" value="PROTEIN_KINASE_DOM"/>
    <property type="match status" value="1"/>
</dbReference>
<evidence type="ECO:0000256" key="3">
    <source>
        <dbReference type="ARBA" id="ARBA00022692"/>
    </source>
</evidence>
<evidence type="ECO:0000256" key="4">
    <source>
        <dbReference type="ARBA" id="ARBA00022729"/>
    </source>
</evidence>
<evidence type="ECO:0000256" key="7">
    <source>
        <dbReference type="ARBA" id="ARBA00023136"/>
    </source>
</evidence>
<evidence type="ECO:0000259" key="10">
    <source>
        <dbReference type="PROSITE" id="PS50011"/>
    </source>
</evidence>
<keyword evidence="5" id="KW-0677">Repeat</keyword>